<organism evidence="2 3">
    <name type="scientific">Ferirhizobium litorale</name>
    <dbReference type="NCBI Taxonomy" id="2927786"/>
    <lineage>
        <taxon>Bacteria</taxon>
        <taxon>Pseudomonadati</taxon>
        <taxon>Pseudomonadota</taxon>
        <taxon>Alphaproteobacteria</taxon>
        <taxon>Hyphomicrobiales</taxon>
        <taxon>Rhizobiaceae</taxon>
        <taxon>Ferirhizobium</taxon>
    </lineage>
</organism>
<feature type="transmembrane region" description="Helical" evidence="1">
    <location>
        <begin position="58"/>
        <end position="78"/>
    </location>
</feature>
<feature type="transmembrane region" description="Helical" evidence="1">
    <location>
        <begin position="110"/>
        <end position="129"/>
    </location>
</feature>
<dbReference type="Proteomes" id="UP001161580">
    <property type="component" value="Unassembled WGS sequence"/>
</dbReference>
<dbReference type="Pfam" id="PF19660">
    <property type="entry name" value="DUF6163"/>
    <property type="match status" value="1"/>
</dbReference>
<keyword evidence="1" id="KW-0472">Membrane</keyword>
<feature type="transmembrane region" description="Helical" evidence="1">
    <location>
        <begin position="85"/>
        <end position="104"/>
    </location>
</feature>
<dbReference type="EMBL" id="JALDYZ010000002">
    <property type="protein sequence ID" value="MDI7921180.1"/>
    <property type="molecule type" value="Genomic_DNA"/>
</dbReference>
<dbReference type="RefSeq" id="WP_311785362.1">
    <property type="nucleotide sequence ID" value="NZ_JALDYY010000002.1"/>
</dbReference>
<proteinExistence type="predicted"/>
<keyword evidence="3" id="KW-1185">Reference proteome</keyword>
<sequence>MENDSPAVPKRTLTEILFVTFLRLVALSCFWFGLQYWAMLVGYSQNGHTRFDLLDLPWKVASTGLAVVYPVAALGLWLTVSWGPVLWIAAAGSQVLMYLVWPDIFGHNPYVVPMHAGVAVLYIAFRLALWREKRKQAERVRVDLP</sequence>
<evidence type="ECO:0000256" key="1">
    <source>
        <dbReference type="SAM" id="Phobius"/>
    </source>
</evidence>
<dbReference type="InterPro" id="IPR046161">
    <property type="entry name" value="DUF6163"/>
</dbReference>
<name>A0AAE3QC46_9HYPH</name>
<evidence type="ECO:0000313" key="2">
    <source>
        <dbReference type="EMBL" id="MDI7921180.1"/>
    </source>
</evidence>
<feature type="transmembrane region" description="Helical" evidence="1">
    <location>
        <begin position="12"/>
        <end position="38"/>
    </location>
</feature>
<protein>
    <submittedName>
        <fullName evidence="2">DUF6163 family protein</fullName>
    </submittedName>
</protein>
<evidence type="ECO:0000313" key="3">
    <source>
        <dbReference type="Proteomes" id="UP001161580"/>
    </source>
</evidence>
<reference evidence="2" key="1">
    <citation type="submission" date="2022-03" db="EMBL/GenBank/DDBJ databases">
        <title>Fererhizobium litorale gen. nov., sp. nov., isolated from sandy sediments of the Sea of Japan seashore.</title>
        <authorList>
            <person name="Romanenko L."/>
            <person name="Kurilenko V."/>
            <person name="Otstavnykh N."/>
            <person name="Svetashev V."/>
            <person name="Tekutyeva L."/>
            <person name="Isaeva M."/>
            <person name="Mikhailov V."/>
        </authorList>
    </citation>
    <scope>NUCLEOTIDE SEQUENCE</scope>
    <source>
        <strain evidence="2">KMM 9576</strain>
    </source>
</reference>
<gene>
    <name evidence="2" type="ORF">MRS75_03675</name>
</gene>
<accession>A0AAE3QC46</accession>
<comment type="caution">
    <text evidence="2">The sequence shown here is derived from an EMBL/GenBank/DDBJ whole genome shotgun (WGS) entry which is preliminary data.</text>
</comment>
<dbReference type="AlphaFoldDB" id="A0AAE3QC46"/>
<keyword evidence="1" id="KW-0812">Transmembrane</keyword>
<keyword evidence="1" id="KW-1133">Transmembrane helix</keyword>